<dbReference type="InterPro" id="IPR027417">
    <property type="entry name" value="P-loop_NTPase"/>
</dbReference>
<dbReference type="SUPFAM" id="SSF50978">
    <property type="entry name" value="WD40 repeat-like"/>
    <property type="match status" value="2"/>
</dbReference>
<feature type="domain" description="Novel STAND NTPase 1" evidence="5">
    <location>
        <begin position="373"/>
        <end position="733"/>
    </location>
</feature>
<name>A0A3S1CS98_9CYAN</name>
<proteinExistence type="predicted"/>
<dbReference type="InterPro" id="IPR020472">
    <property type="entry name" value="WD40_PAC1"/>
</dbReference>
<keyword evidence="2" id="KW-0677">Repeat</keyword>
<dbReference type="PANTHER" id="PTHR19848">
    <property type="entry name" value="WD40 REPEAT PROTEIN"/>
    <property type="match status" value="1"/>
</dbReference>
<evidence type="ECO:0000313" key="7">
    <source>
        <dbReference type="Proteomes" id="UP000271624"/>
    </source>
</evidence>
<gene>
    <name evidence="6" type="ORF">DSM106972_015830</name>
</gene>
<feature type="repeat" description="WD" evidence="3">
    <location>
        <begin position="1227"/>
        <end position="1261"/>
    </location>
</feature>
<feature type="repeat" description="WD" evidence="3">
    <location>
        <begin position="972"/>
        <end position="1013"/>
    </location>
</feature>
<dbReference type="OrthoDB" id="500003at2"/>
<feature type="repeat" description="WD" evidence="3">
    <location>
        <begin position="1350"/>
        <end position="1391"/>
    </location>
</feature>
<organism evidence="6 7">
    <name type="scientific">Dulcicalothrix desertica PCC 7102</name>
    <dbReference type="NCBI Taxonomy" id="232991"/>
    <lineage>
        <taxon>Bacteria</taxon>
        <taxon>Bacillati</taxon>
        <taxon>Cyanobacteriota</taxon>
        <taxon>Cyanophyceae</taxon>
        <taxon>Nostocales</taxon>
        <taxon>Calotrichaceae</taxon>
        <taxon>Dulcicalothrix</taxon>
    </lineage>
</organism>
<evidence type="ECO:0008006" key="8">
    <source>
        <dbReference type="Google" id="ProtNLM"/>
    </source>
</evidence>
<dbReference type="Gene3D" id="2.130.10.10">
    <property type="entry name" value="YVTN repeat-like/Quinoprotein amine dehydrogenase"/>
    <property type="match status" value="4"/>
</dbReference>
<dbReference type="Pfam" id="PF00400">
    <property type="entry name" value="WD40"/>
    <property type="match status" value="13"/>
</dbReference>
<keyword evidence="1 3" id="KW-0853">WD repeat</keyword>
<feature type="repeat" description="WD" evidence="3">
    <location>
        <begin position="1013"/>
        <end position="1047"/>
    </location>
</feature>
<accession>A0A3S1CS98</accession>
<dbReference type="SMART" id="SM00320">
    <property type="entry name" value="WD40"/>
    <property type="match status" value="14"/>
</dbReference>
<dbReference type="InterPro" id="IPR036322">
    <property type="entry name" value="WD40_repeat_dom_sf"/>
</dbReference>
<keyword evidence="7" id="KW-1185">Reference proteome</keyword>
<evidence type="ECO:0000256" key="1">
    <source>
        <dbReference type="ARBA" id="ARBA00022574"/>
    </source>
</evidence>
<dbReference type="Proteomes" id="UP000271624">
    <property type="component" value="Unassembled WGS sequence"/>
</dbReference>
<comment type="caution">
    <text evidence="6">The sequence shown here is derived from an EMBL/GenBank/DDBJ whole genome shotgun (WGS) entry which is preliminary data.</text>
</comment>
<evidence type="ECO:0000313" key="6">
    <source>
        <dbReference type="EMBL" id="RUT08415.1"/>
    </source>
</evidence>
<evidence type="ECO:0000259" key="5">
    <source>
        <dbReference type="Pfam" id="PF20703"/>
    </source>
</evidence>
<dbReference type="PANTHER" id="PTHR19848:SF8">
    <property type="entry name" value="F-BOX AND WD REPEAT DOMAIN CONTAINING 7"/>
    <property type="match status" value="1"/>
</dbReference>
<feature type="repeat" description="WD" evidence="3">
    <location>
        <begin position="1136"/>
        <end position="1179"/>
    </location>
</feature>
<feature type="repeat" description="WD" evidence="3">
    <location>
        <begin position="882"/>
        <end position="916"/>
    </location>
</feature>
<feature type="repeat" description="WD" evidence="3">
    <location>
        <begin position="1392"/>
        <end position="1423"/>
    </location>
</feature>
<evidence type="ECO:0000256" key="2">
    <source>
        <dbReference type="ARBA" id="ARBA00022737"/>
    </source>
</evidence>
<dbReference type="PROSITE" id="PS50294">
    <property type="entry name" value="WD_REPEATS_REGION"/>
    <property type="match status" value="12"/>
</dbReference>
<protein>
    <recommendedName>
        <fullName evidence="8">CHAT domain-containing protein</fullName>
    </recommendedName>
</protein>
<dbReference type="CDD" id="cd00200">
    <property type="entry name" value="WD40"/>
    <property type="match status" value="2"/>
</dbReference>
<reference evidence="6" key="1">
    <citation type="submission" date="2018-12" db="EMBL/GenBank/DDBJ databases">
        <authorList>
            <person name="Will S."/>
            <person name="Neumann-Schaal M."/>
            <person name="Henke P."/>
        </authorList>
    </citation>
    <scope>NUCLEOTIDE SEQUENCE</scope>
    <source>
        <strain evidence="6">PCC 7102</strain>
    </source>
</reference>
<feature type="repeat" description="WD" evidence="3">
    <location>
        <begin position="1095"/>
        <end position="1129"/>
    </location>
</feature>
<dbReference type="PROSITE" id="PS00678">
    <property type="entry name" value="WD_REPEATS_1"/>
    <property type="match status" value="6"/>
</dbReference>
<dbReference type="InterPro" id="IPR019775">
    <property type="entry name" value="WD40_repeat_CS"/>
</dbReference>
<feature type="repeat" description="WD" evidence="3">
    <location>
        <begin position="1180"/>
        <end position="1212"/>
    </location>
</feature>
<evidence type="ECO:0000259" key="4">
    <source>
        <dbReference type="Pfam" id="PF12770"/>
    </source>
</evidence>
<dbReference type="PROSITE" id="PS50082">
    <property type="entry name" value="WD_REPEATS_2"/>
    <property type="match status" value="12"/>
</dbReference>
<sequence length="1504" mass="169467">MKKLIILKFDGDSGTEFNVSLEVANEGERAYRMVTAKLPANTTLFSLLNEWQNTYRGQFGDFRIKAINSRSVNIDTLSKDFKRKSQSLLSNFNSWLNSDDFSPVINCLRELKQHQDEIRVIICSCCHELRQLPWHLCGAINKYTRAEVALSSPNAKRGERPLREKIRILIILGDTTGINVDVDKIELEKYCGEAEIVLLKQPSREELSHHLQDNIGWDILFFSGHSRTHNQESIHGRVFSRIFSRIFINSYDSLTMGELNDALQVAITKRLQIAFFNSCDGLGIAYELEQLHIPQVIVMREPVPDKVAQIFLKSFLLHFTRGESLYASVKNARQLLRKQEKYFPCASWLPIIIQNQTETPPTWQSLGIISFCPYQGLAAFTEKNAQYFFGREKATSDLVAAVNSKPLVAVIGASGSGKSSLVFAGLIPRLRQDAANYWHIISFRPLKNPLKCLTTALQHNNASSNHRVLLVIDQFEEIFTLCTDTSERKIFLDELLNVINDSSFCTVVLTLRIDFLSKLLDYEPFGKALKEYQQELLVRMNKEELKRAITLPATKLGFEFEPGLCQTIINHIQDGEGRLPLLEFTLTQLWKQQQSGRLTYQAYQKIGRVEQALANYAEAVYTSLSEEQQKAAQQIFIQLVQPGEGTQDTRKLATREDILDENWDLVIYLASERLVVTNRNESTFEETVELVHEALIQHWGRLSGWMQENRKFRTWQEGLKIALQQWIDSKQDNGALLRGAPLAAAEDYLQKRSAEISKPQQIFIQKSIRLRQKEKYQRRSIIAGLVFGVFLALSLAWGTVWQQQEAKATQLERAGYTALQQFEFVQIEALLAAMQTGQQLQDLIKEPLSFIKNTRSTEKYPAVSPLLVLQTILDSISQTNQIETYQDGINSVSFDKNGKTLATGGKDGTVKLWDLSGKNPPEEFKAHGNNAVKSVRLSSDERYIATAGSDGTAKLWDAEKSSAGERRLIAIFNGHDGSVNHVRFTPDSKRVVTSGDDGTVRLWNLSGRQEKEFQAHTKSIKSLILSQDGKQIVSSSEDGTAKLWDLNGVLLAEFKGHQGSVNSVQFSSSGASIATAGEDGTVRHWDLSGKEILNFRANQGSTETVRFSKGDKKLVTSGKDGTLKIWNLNGELLKEFRAHQGSIESIRFNPTDERILATVGKEDSTIRLWNLQEKPLTKLTRRQSSAVSSIRFTKNGKIIATSFEDGKVILWNRDGTKLKEFDADSIVQSVRFSPDGKLIATGGKDDWLKIWKIDSKLEVKLFKKPIHTEQDGITSINFGEYDNAKVIGTLGKDGTLKLWNINSESLHPLLLPDENIKNFRFSSDDKIIATGDNNGLVKLWSNKGEILQILEGHKGRVNTLNFGYKNKQLATSGDDGTVRIWDTDSGKQLVRFKTYQGKVENMTFSEDGKLIATGSTNRTVRLWTSSGKQLAELRGHQGIIRSVNFSPDSKLLGTASEDGAAIIWQIKDLNQLLSEGCTWLQDYFKSNPQQKTQFNTCLVKEKGN</sequence>
<dbReference type="RefSeq" id="WP_127080220.1">
    <property type="nucleotide sequence ID" value="NZ_RSCL01000003.1"/>
</dbReference>
<dbReference type="InterPro" id="IPR049052">
    <property type="entry name" value="nSTAND1"/>
</dbReference>
<dbReference type="Pfam" id="PF12770">
    <property type="entry name" value="CHAT"/>
    <property type="match status" value="1"/>
</dbReference>
<dbReference type="EMBL" id="RSCL01000003">
    <property type="protein sequence ID" value="RUT08415.1"/>
    <property type="molecule type" value="Genomic_DNA"/>
</dbReference>
<dbReference type="InterPro" id="IPR015943">
    <property type="entry name" value="WD40/YVTN_repeat-like_dom_sf"/>
</dbReference>
<feature type="domain" description="CHAT" evidence="4">
    <location>
        <begin position="176"/>
        <end position="348"/>
    </location>
</feature>
<dbReference type="PRINTS" id="PR00320">
    <property type="entry name" value="GPROTEINBRPT"/>
</dbReference>
<feature type="repeat" description="WD" evidence="3">
    <location>
        <begin position="1433"/>
        <end position="1474"/>
    </location>
</feature>
<evidence type="ECO:0000256" key="3">
    <source>
        <dbReference type="PROSITE-ProRule" id="PRU00221"/>
    </source>
</evidence>
<feature type="repeat" description="WD" evidence="3">
    <location>
        <begin position="1054"/>
        <end position="1095"/>
    </location>
</feature>
<dbReference type="SUPFAM" id="SSF52540">
    <property type="entry name" value="P-loop containing nucleoside triphosphate hydrolases"/>
    <property type="match status" value="1"/>
</dbReference>
<feature type="repeat" description="WD" evidence="3">
    <location>
        <begin position="929"/>
        <end position="966"/>
    </location>
</feature>
<dbReference type="Pfam" id="PF20703">
    <property type="entry name" value="nSTAND1"/>
    <property type="match status" value="1"/>
</dbReference>
<dbReference type="InterPro" id="IPR024983">
    <property type="entry name" value="CHAT_dom"/>
</dbReference>
<dbReference type="InterPro" id="IPR001680">
    <property type="entry name" value="WD40_rpt"/>
</dbReference>
<reference evidence="6" key="2">
    <citation type="journal article" date="2019" name="Genome Biol. Evol.">
        <title>Day and night: Metabolic profiles and evolutionary relationships of six axenic non-marine cyanobacteria.</title>
        <authorList>
            <person name="Will S.E."/>
            <person name="Henke P."/>
            <person name="Boedeker C."/>
            <person name="Huang S."/>
            <person name="Brinkmann H."/>
            <person name="Rohde M."/>
            <person name="Jarek M."/>
            <person name="Friedl T."/>
            <person name="Seufert S."/>
            <person name="Schumacher M."/>
            <person name="Overmann J."/>
            <person name="Neumann-Schaal M."/>
            <person name="Petersen J."/>
        </authorList>
    </citation>
    <scope>NUCLEOTIDE SEQUENCE [LARGE SCALE GENOMIC DNA]</scope>
    <source>
        <strain evidence="6">PCC 7102</strain>
    </source>
</reference>